<dbReference type="Gene3D" id="3.40.50.1820">
    <property type="entry name" value="alpha/beta hydrolase"/>
    <property type="match status" value="1"/>
</dbReference>
<dbReference type="Proteomes" id="UP001358417">
    <property type="component" value="Unassembled WGS sequence"/>
</dbReference>
<dbReference type="Pfam" id="PF06441">
    <property type="entry name" value="EHN"/>
    <property type="match status" value="1"/>
</dbReference>
<feature type="domain" description="Epoxide hydrolase N-terminal" evidence="4">
    <location>
        <begin position="17"/>
        <end position="135"/>
    </location>
</feature>
<proteinExistence type="inferred from homology"/>
<dbReference type="PIRSF" id="PIRSF001112">
    <property type="entry name" value="Epoxide_hydrolase"/>
    <property type="match status" value="1"/>
</dbReference>
<accession>A0AAV9NRD6</accession>
<keyword evidence="2" id="KW-0378">Hydrolase</keyword>
<name>A0AAV9NRD6_9EURO</name>
<dbReference type="InterPro" id="IPR000639">
    <property type="entry name" value="Epox_hydrolase-like"/>
</dbReference>
<sequence length="409" mass="45911">MSSGGFETLPNGASSTIKPWRVDIPQESLDELNVLLKRTPLAPPTYENSLPDAEDRHLGVRRDWLTAAKKHWEDGGFDWRKKEEYINTFPHFKAQIHDDALSSDFDIHFVALFSKRSDAIPIVFVHGWPGSFLEFLPMLELLRSRYKTADELPYHLIVPSLPGYTFSSAPPLDKNFTIDDAARLFDRLIVHDLGLSAYVAQGGDVGGRVARSLASQYEHCKAAHLNTAPMPAPDPSRLQSPISALEHEGIERGNQFTQTGSAYAIEHATRPSTIGFVLSSSPVALLAWIGEKFRDWTDADPPLDTILESVALYWLTNCAATSLWSYRQVFGPDAQTHSSEKWYIGKPFGFSWFKKEISPVPKAWVELTGNLVFHRQHDKGGHFAALEHPQVLWDDVEQFLAQVRGQCGF</sequence>
<dbReference type="PRINTS" id="PR00412">
    <property type="entry name" value="EPOXHYDRLASE"/>
</dbReference>
<comment type="caution">
    <text evidence="5">The sequence shown here is derived from an EMBL/GenBank/DDBJ whole genome shotgun (WGS) entry which is preliminary data.</text>
</comment>
<feature type="active site" description="Nucleophile" evidence="3">
    <location>
        <position position="204"/>
    </location>
</feature>
<dbReference type="GeneID" id="89968761"/>
<comment type="similarity">
    <text evidence="1">Belongs to the peptidase S33 family.</text>
</comment>
<dbReference type="SUPFAM" id="SSF53474">
    <property type="entry name" value="alpha/beta-Hydrolases"/>
    <property type="match status" value="1"/>
</dbReference>
<dbReference type="RefSeq" id="XP_064712029.1">
    <property type="nucleotide sequence ID" value="XM_064844169.1"/>
</dbReference>
<reference evidence="5 6" key="1">
    <citation type="submission" date="2023-08" db="EMBL/GenBank/DDBJ databases">
        <title>Black Yeasts Isolated from many extreme environments.</title>
        <authorList>
            <person name="Coleine C."/>
            <person name="Stajich J.E."/>
            <person name="Selbmann L."/>
        </authorList>
    </citation>
    <scope>NUCLEOTIDE SEQUENCE [LARGE SCALE GENOMIC DNA]</scope>
    <source>
        <strain evidence="5 6">CCFEE 5792</strain>
    </source>
</reference>
<protein>
    <recommendedName>
        <fullName evidence="4">Epoxide hydrolase N-terminal domain-containing protein</fullName>
    </recommendedName>
</protein>
<gene>
    <name evidence="5" type="ORF">LTR84_000539</name>
</gene>
<dbReference type="EMBL" id="JAVRRD010000001">
    <property type="protein sequence ID" value="KAK5064705.1"/>
    <property type="molecule type" value="Genomic_DNA"/>
</dbReference>
<dbReference type="AlphaFoldDB" id="A0AAV9NRD6"/>
<keyword evidence="6" id="KW-1185">Reference proteome</keyword>
<dbReference type="InterPro" id="IPR010497">
    <property type="entry name" value="Epoxide_hydro_N"/>
</dbReference>
<feature type="active site" description="Proton donor" evidence="3">
    <location>
        <position position="326"/>
    </location>
</feature>
<dbReference type="PANTHER" id="PTHR21661:SF39">
    <property type="entry name" value="HYDROLASE, PUTATIVE (AFU_ORTHOLOGUE AFUA_3G08960)-RELATED"/>
    <property type="match status" value="1"/>
</dbReference>
<feature type="active site" description="Proton acceptor" evidence="3">
    <location>
        <position position="382"/>
    </location>
</feature>
<dbReference type="GO" id="GO:0004301">
    <property type="term" value="F:epoxide hydrolase activity"/>
    <property type="evidence" value="ECO:0007669"/>
    <property type="project" value="TreeGrafter"/>
</dbReference>
<dbReference type="InterPro" id="IPR029058">
    <property type="entry name" value="AB_hydrolase_fold"/>
</dbReference>
<evidence type="ECO:0000259" key="4">
    <source>
        <dbReference type="Pfam" id="PF06441"/>
    </source>
</evidence>
<dbReference type="InterPro" id="IPR016292">
    <property type="entry name" value="Epoxide_hydrolase"/>
</dbReference>
<evidence type="ECO:0000313" key="6">
    <source>
        <dbReference type="Proteomes" id="UP001358417"/>
    </source>
</evidence>
<dbReference type="GO" id="GO:0097176">
    <property type="term" value="P:epoxide metabolic process"/>
    <property type="evidence" value="ECO:0007669"/>
    <property type="project" value="TreeGrafter"/>
</dbReference>
<evidence type="ECO:0000256" key="2">
    <source>
        <dbReference type="ARBA" id="ARBA00022801"/>
    </source>
</evidence>
<evidence type="ECO:0000256" key="1">
    <source>
        <dbReference type="ARBA" id="ARBA00010088"/>
    </source>
</evidence>
<evidence type="ECO:0000256" key="3">
    <source>
        <dbReference type="PIRSR" id="PIRSR001112-1"/>
    </source>
</evidence>
<dbReference type="PANTHER" id="PTHR21661">
    <property type="entry name" value="EPOXIDE HYDROLASE 1-RELATED"/>
    <property type="match status" value="1"/>
</dbReference>
<organism evidence="5 6">
    <name type="scientific">Exophiala bonariae</name>
    <dbReference type="NCBI Taxonomy" id="1690606"/>
    <lineage>
        <taxon>Eukaryota</taxon>
        <taxon>Fungi</taxon>
        <taxon>Dikarya</taxon>
        <taxon>Ascomycota</taxon>
        <taxon>Pezizomycotina</taxon>
        <taxon>Eurotiomycetes</taxon>
        <taxon>Chaetothyriomycetidae</taxon>
        <taxon>Chaetothyriales</taxon>
        <taxon>Herpotrichiellaceae</taxon>
        <taxon>Exophiala</taxon>
    </lineage>
</organism>
<evidence type="ECO:0000313" key="5">
    <source>
        <dbReference type="EMBL" id="KAK5064705.1"/>
    </source>
</evidence>